<dbReference type="EMBL" id="PQFF01000075">
    <property type="protein sequence ID" value="RHZ84542.1"/>
    <property type="molecule type" value="Genomic_DNA"/>
</dbReference>
<organism evidence="1 2">
    <name type="scientific">Diversispora epigaea</name>
    <dbReference type="NCBI Taxonomy" id="1348612"/>
    <lineage>
        <taxon>Eukaryota</taxon>
        <taxon>Fungi</taxon>
        <taxon>Fungi incertae sedis</taxon>
        <taxon>Mucoromycota</taxon>
        <taxon>Glomeromycotina</taxon>
        <taxon>Glomeromycetes</taxon>
        <taxon>Diversisporales</taxon>
        <taxon>Diversisporaceae</taxon>
        <taxon>Diversispora</taxon>
    </lineage>
</organism>
<proteinExistence type="predicted"/>
<evidence type="ECO:0000313" key="1">
    <source>
        <dbReference type="EMBL" id="RHZ84542.1"/>
    </source>
</evidence>
<dbReference type="AlphaFoldDB" id="A0A397JBS2"/>
<dbReference type="SUPFAM" id="SSF56112">
    <property type="entry name" value="Protein kinase-like (PK-like)"/>
    <property type="match status" value="1"/>
</dbReference>
<comment type="caution">
    <text evidence="1">The sequence shown here is derived from an EMBL/GenBank/DDBJ whole genome shotgun (WGS) entry which is preliminary data.</text>
</comment>
<gene>
    <name evidence="1" type="ORF">Glove_79g98</name>
</gene>
<keyword evidence="2" id="KW-1185">Reference proteome</keyword>
<dbReference type="Gene3D" id="1.10.510.10">
    <property type="entry name" value="Transferase(Phosphotransferase) domain 1"/>
    <property type="match status" value="1"/>
</dbReference>
<evidence type="ECO:0000313" key="2">
    <source>
        <dbReference type="Proteomes" id="UP000266861"/>
    </source>
</evidence>
<protein>
    <submittedName>
        <fullName evidence="1">Uncharacterized protein</fullName>
    </submittedName>
</protein>
<reference evidence="1 2" key="1">
    <citation type="submission" date="2018-08" db="EMBL/GenBank/DDBJ databases">
        <title>Genome and evolution of the arbuscular mycorrhizal fungus Diversispora epigaea (formerly Glomus versiforme) and its bacterial endosymbionts.</title>
        <authorList>
            <person name="Sun X."/>
            <person name="Fei Z."/>
            <person name="Harrison M."/>
        </authorList>
    </citation>
    <scope>NUCLEOTIDE SEQUENCE [LARGE SCALE GENOMIC DNA]</scope>
    <source>
        <strain evidence="1 2">IT104</strain>
    </source>
</reference>
<accession>A0A397JBS2</accession>
<name>A0A397JBS2_9GLOM</name>
<dbReference type="InterPro" id="IPR011009">
    <property type="entry name" value="Kinase-like_dom_sf"/>
</dbReference>
<dbReference type="Proteomes" id="UP000266861">
    <property type="component" value="Unassembled WGS sequence"/>
</dbReference>
<sequence>MYSYSQQIIGSNQDNNNNIRTLFREISEFHNVLPIFLKSLLKFLKKILKNVYLNNSNKFTLDNLLNEIKRLRKLEIRESILKLYSITKQDNTNNYVYDYEYVNESSFRQYLKNEFQKMDWDVKLNIFMEF</sequence>